<keyword evidence="1" id="KW-0812">Transmembrane</keyword>
<dbReference type="Proteomes" id="UP000229344">
    <property type="component" value="Unassembled WGS sequence"/>
</dbReference>
<keyword evidence="1" id="KW-0472">Membrane</keyword>
<reference evidence="3" key="1">
    <citation type="submission" date="2017-09" db="EMBL/GenBank/DDBJ databases">
        <title>Depth-based differentiation of microbial function through sediment-hosted aquifers and enrichment of novel symbionts in the deep terrestrial subsurface.</title>
        <authorList>
            <person name="Probst A.J."/>
            <person name="Ladd B."/>
            <person name="Jarett J.K."/>
            <person name="Geller-Mcgrath D.E."/>
            <person name="Sieber C.M.K."/>
            <person name="Emerson J.B."/>
            <person name="Anantharaman K."/>
            <person name="Thomas B.C."/>
            <person name="Malmstrom R."/>
            <person name="Stieglmeier M."/>
            <person name="Klingl A."/>
            <person name="Woyke T."/>
            <person name="Ryan C.M."/>
            <person name="Banfield J.F."/>
        </authorList>
    </citation>
    <scope>NUCLEOTIDE SEQUENCE [LARGE SCALE GENOMIC DNA]</scope>
</reference>
<protein>
    <submittedName>
        <fullName evidence="2">Uncharacterized protein</fullName>
    </submittedName>
</protein>
<proteinExistence type="predicted"/>
<keyword evidence="1" id="KW-1133">Transmembrane helix</keyword>
<evidence type="ECO:0000313" key="3">
    <source>
        <dbReference type="Proteomes" id="UP000229344"/>
    </source>
</evidence>
<evidence type="ECO:0000313" key="2">
    <source>
        <dbReference type="EMBL" id="PIR84814.1"/>
    </source>
</evidence>
<gene>
    <name evidence="2" type="ORF">COU16_01355</name>
</gene>
<dbReference type="EMBL" id="PFBI01000004">
    <property type="protein sequence ID" value="PIR84814.1"/>
    <property type="molecule type" value="Genomic_DNA"/>
</dbReference>
<feature type="non-terminal residue" evidence="2">
    <location>
        <position position="410"/>
    </location>
</feature>
<feature type="transmembrane region" description="Helical" evidence="1">
    <location>
        <begin position="12"/>
        <end position="34"/>
    </location>
</feature>
<name>A0A2H0UEG1_9BACT</name>
<comment type="caution">
    <text evidence="2">The sequence shown here is derived from an EMBL/GenBank/DDBJ whole genome shotgun (WGS) entry which is preliminary data.</text>
</comment>
<dbReference type="AlphaFoldDB" id="A0A2H0UEG1"/>
<sequence length="410" mass="41176">MSSGSPKSKKGVYVRVYVLVFLILFSPLLSFAAARSTPFGIGETLDPGADGEPCGPTDSNCFPSILSTADEGSNLSSNVLHLNFVGTGVTATHSGATTTVTIAGGSSLTGTAGQTLYFSAADTPTATSTLFVASTGRVGIGTTTPGSLFSVSGITNFTTATSTFYGTGGINLSGGCFAVNGSCVGSGGTTYTGTYPVQVSGSIISLAFGTTTANTWSALQQFNAGASTTQLTTTGSTYLATNGGNVGIGTTSPYAKLSVAGTVVGDNFNATSTTATSTFAGGFSAASSLYVLQNGKVGIGTETPGTNADYWFEVKPGSTIQAVIGRTALGGWYGNTGYGSIGYKGANYNTNFALRYSATDTHLNAESGPIYFSHANVEQAVLTAAGNFGIGTTSPYAKLSVAGQVVGAYF</sequence>
<accession>A0A2H0UEG1</accession>
<organism evidence="2 3">
    <name type="scientific">Candidatus Kaiserbacteria bacterium CG10_big_fil_rev_8_21_14_0_10_47_16</name>
    <dbReference type="NCBI Taxonomy" id="1974608"/>
    <lineage>
        <taxon>Bacteria</taxon>
        <taxon>Candidatus Kaiseribacteriota</taxon>
    </lineage>
</organism>
<evidence type="ECO:0000256" key="1">
    <source>
        <dbReference type="SAM" id="Phobius"/>
    </source>
</evidence>